<dbReference type="SUPFAM" id="SSF48452">
    <property type="entry name" value="TPR-like"/>
    <property type="match status" value="3"/>
</dbReference>
<protein>
    <submittedName>
        <fullName evidence="6">Serine/threonine protein kinase</fullName>
    </submittedName>
</protein>
<evidence type="ECO:0000256" key="4">
    <source>
        <dbReference type="SAM" id="MobiDB-lite"/>
    </source>
</evidence>
<feature type="binding site" evidence="3">
    <location>
        <position position="973"/>
    </location>
    <ligand>
        <name>ATP</name>
        <dbReference type="ChEBI" id="CHEBI:30616"/>
    </ligand>
</feature>
<feature type="domain" description="Protein kinase" evidence="5">
    <location>
        <begin position="940"/>
        <end position="1235"/>
    </location>
</feature>
<dbReference type="PROSITE" id="PS00108">
    <property type="entry name" value="PROTEIN_KINASE_ST"/>
    <property type="match status" value="1"/>
</dbReference>
<dbReference type="PROSITE" id="PS50011">
    <property type="entry name" value="PROTEIN_KINASE_DOM"/>
    <property type="match status" value="3"/>
</dbReference>
<evidence type="ECO:0000313" key="6">
    <source>
        <dbReference type="EMBL" id="EXK78172.1"/>
    </source>
</evidence>
<feature type="domain" description="Protein kinase" evidence="5">
    <location>
        <begin position="149"/>
        <end position="457"/>
    </location>
</feature>
<dbReference type="InterPro" id="IPR000719">
    <property type="entry name" value="Prot_kinase_dom"/>
</dbReference>
<dbReference type="Gene3D" id="1.10.510.10">
    <property type="entry name" value="Transferase(Phosphotransferase) domain 1"/>
    <property type="match status" value="3"/>
</dbReference>
<dbReference type="InterPro" id="IPR011009">
    <property type="entry name" value="Kinase-like_dom_sf"/>
</dbReference>
<dbReference type="EMBL" id="JH658538">
    <property type="protein sequence ID" value="EXK78172.1"/>
    <property type="molecule type" value="Genomic_DNA"/>
</dbReference>
<dbReference type="Gene3D" id="1.25.40.10">
    <property type="entry name" value="Tetratricopeptide repeat domain"/>
    <property type="match status" value="2"/>
</dbReference>
<dbReference type="PRINTS" id="PR00381">
    <property type="entry name" value="KINESINLIGHT"/>
</dbReference>
<dbReference type="PANTHER" id="PTHR46082:SF11">
    <property type="entry name" value="AAA+ ATPASE DOMAIN-CONTAINING PROTEIN-RELATED"/>
    <property type="match status" value="1"/>
</dbReference>
<dbReference type="PANTHER" id="PTHR46082">
    <property type="entry name" value="ATP/GTP-BINDING PROTEIN-RELATED"/>
    <property type="match status" value="1"/>
</dbReference>
<dbReference type="HOGENOM" id="CLU_241012_0_0_1"/>
<proteinExistence type="predicted"/>
<dbReference type="SMART" id="SM00220">
    <property type="entry name" value="S_TKc"/>
    <property type="match status" value="2"/>
</dbReference>
<dbReference type="InterPro" id="IPR011990">
    <property type="entry name" value="TPR-like_helical_dom_sf"/>
</dbReference>
<accession>X0C636</accession>
<name>X0C636_FUSOX</name>
<dbReference type="GO" id="GO:0005524">
    <property type="term" value="F:ATP binding"/>
    <property type="evidence" value="ECO:0007669"/>
    <property type="project" value="UniProtKB-UniRule"/>
</dbReference>
<dbReference type="PROSITE" id="PS00107">
    <property type="entry name" value="PROTEIN_KINASE_ATP"/>
    <property type="match status" value="1"/>
</dbReference>
<dbReference type="InterPro" id="IPR008271">
    <property type="entry name" value="Ser/Thr_kinase_AS"/>
</dbReference>
<keyword evidence="7" id="KW-1185">Reference proteome</keyword>
<keyword evidence="1 3" id="KW-0547">Nucleotide-binding</keyword>
<dbReference type="Pfam" id="PF00069">
    <property type="entry name" value="Pkinase"/>
    <property type="match status" value="2"/>
</dbReference>
<dbReference type="Proteomes" id="UP000030663">
    <property type="component" value="Unassembled WGS sequence"/>
</dbReference>
<dbReference type="InterPro" id="IPR017441">
    <property type="entry name" value="Protein_kinase_ATP_BS"/>
</dbReference>
<reference evidence="6 7" key="1">
    <citation type="submission" date="2011-11" db="EMBL/GenBank/DDBJ databases">
        <title>The Genome Sequence of Fusarium oxysporum PHW815.</title>
        <authorList>
            <consortium name="The Broad Institute Genome Sequencing Platform"/>
            <person name="Ma L.-J."/>
            <person name="Gale L.R."/>
            <person name="Schwartz D.C."/>
            <person name="Zhou S."/>
            <person name="Corby-Kistler H."/>
            <person name="Young S.K."/>
            <person name="Zeng Q."/>
            <person name="Gargeya S."/>
            <person name="Fitzgerald M."/>
            <person name="Haas B."/>
            <person name="Abouelleil A."/>
            <person name="Alvarado L."/>
            <person name="Arachchi H.M."/>
            <person name="Berlin A."/>
            <person name="Brown A."/>
            <person name="Chapman S.B."/>
            <person name="Chen Z."/>
            <person name="Dunbar C."/>
            <person name="Freedman E."/>
            <person name="Gearin G."/>
            <person name="Goldberg J."/>
            <person name="Griggs A."/>
            <person name="Gujja S."/>
            <person name="Heiman D."/>
            <person name="Howarth C."/>
            <person name="Larson L."/>
            <person name="Lui A."/>
            <person name="MacDonald P.J.P."/>
            <person name="Montmayeur A."/>
            <person name="Murphy C."/>
            <person name="Neiman D."/>
            <person name="Pearson M."/>
            <person name="Priest M."/>
            <person name="Roberts A."/>
            <person name="Saif S."/>
            <person name="Shea T."/>
            <person name="Shenoy N."/>
            <person name="Sisk P."/>
            <person name="Stolte C."/>
            <person name="Sykes S."/>
            <person name="Wortman J."/>
            <person name="Nusbaum C."/>
            <person name="Birren B."/>
        </authorList>
    </citation>
    <scope>NUCLEOTIDE SEQUENCE [LARGE SCALE GENOMIC DNA]</scope>
    <source>
        <strain evidence="6 7">54005</strain>
    </source>
</reference>
<keyword evidence="2 3" id="KW-0067">ATP-binding</keyword>
<organism evidence="6 7">
    <name type="scientific">Fusarium oxysporum f. sp. raphani 54005</name>
    <dbReference type="NCBI Taxonomy" id="1089458"/>
    <lineage>
        <taxon>Eukaryota</taxon>
        <taxon>Fungi</taxon>
        <taxon>Dikarya</taxon>
        <taxon>Ascomycota</taxon>
        <taxon>Pezizomycotina</taxon>
        <taxon>Sordariomycetes</taxon>
        <taxon>Hypocreomycetidae</taxon>
        <taxon>Hypocreales</taxon>
        <taxon>Nectriaceae</taxon>
        <taxon>Fusarium</taxon>
        <taxon>Fusarium oxysporum species complex</taxon>
    </lineage>
</organism>
<dbReference type="InterPro" id="IPR053137">
    <property type="entry name" value="NLR-like"/>
</dbReference>
<dbReference type="OrthoDB" id="4062651at2759"/>
<evidence type="ECO:0000256" key="3">
    <source>
        <dbReference type="PROSITE-ProRule" id="PRU10141"/>
    </source>
</evidence>
<keyword evidence="6" id="KW-0808">Transferase</keyword>
<dbReference type="Pfam" id="PF13424">
    <property type="entry name" value="TPR_12"/>
    <property type="match status" value="2"/>
</dbReference>
<keyword evidence="6" id="KW-0418">Kinase</keyword>
<feature type="region of interest" description="Disordered" evidence="4">
    <location>
        <begin position="327"/>
        <end position="347"/>
    </location>
</feature>
<dbReference type="GO" id="GO:0004674">
    <property type="term" value="F:protein serine/threonine kinase activity"/>
    <property type="evidence" value="ECO:0007669"/>
    <property type="project" value="UniProtKB-KW"/>
</dbReference>
<gene>
    <name evidence="6" type="ORF">FOQG_17140</name>
</gene>
<feature type="domain" description="Protein kinase" evidence="5">
    <location>
        <begin position="584"/>
        <end position="902"/>
    </location>
</feature>
<keyword evidence="6" id="KW-0723">Serine/threonine-protein kinase</keyword>
<sequence length="1696" mass="192882">MKSLERSIEDLRFNHCNFEGRYFIPEATLFRVVSKSAIKDSLKDLDVPIHEIQGLTNDILRGARKCFAILILMRRGEKISAFFRSDLLQRSTPDSRLPYNSQALEQIFGQHELSATIRAFIEKQWEFSIPVLHQNMISRELDTSIILPFLHEEHAGGGSMGVAWKIKIHPQCHRLPLRDDMVIRKQIECGREDDMVIFKKELENLSLLTHLKHPNIVQLFCSYSYRQRHNLIFAVAEGGSLADYLDNDAPAGGLEGSKLLLALADLASAIDAVHNFTSEVMDLSLSGCHHDLAPRNILISGETLLLADFGLSTFKNADQNSLTAFKDTRGSHVAPESQPIEGGHMGTGKISRPSDIWSFGCILSEVMTHMVLGPAGVNQFRARRRVEVMPGLEWIRFHKGPGAASPEVLHWLESLRKSKEPFSGRLVDLILKMISMNPGDRPNSADVLTNLRGLSVLSLVEPIGRSLESSCTSYPSIDRILDVMRFQSWQFAFKQMLDTCNAARTEISTPIFNRVVESLKEISVTLEVIKESKNTILPQRQSLLRYQQSKLLDSLTSHHQSIAKEQLIKLILQKDDVEQLGRLSTAVSEVGDQDLGVMVAVKHLTALAEAGRLFEQDDTFVHLKDIALKEDIDAHSLAILAPSSQRVLVEWLKYKESWADDTIGMELRKRLTTVVSLLRAESTCQIPGSLHCIGIFHDPSNQAFGVIYDLPQPEAQPVTLYRLLGAEKGRYRPLLDHRFQLAFDICECIYTFHRVGWLHRNLHSMNVLFFPSKKAENTEWAKHPRIVGFAGGRENHPDAFTHGPDENPHLQIYQHPGHLRLHERYREEFDYYSIGILLLEIGLWSTLSKILDSGRFKTMSLEEVRRNIIATRVPQLGVAMGKRSLPKRASIMPSTDLLGSYFDFWVSNMGTNVLETNTKPDNFNLLSFLATVQHLQIQFLPLAWDVGRGLVGIGGTSRIHQALMDINTSFAFKTFHKRHIPEERVFRSLTTEITVLSQPFVREHPNISQLQGISWDISPDDDKPWPVLVFEKSHLGDLYHFVQHSGKNMSLEERLGLCSDIGNAIMDMHANYIVHGDIKPENVLVFRDKSGKYRARLIDFGYSSRYAHDAQQLELPRSRPWNAPENEGHMPMWTPAEAVKSDLFCLGMVYFWLLFEPHLRVMARPGQNVRTEDILHEVKQELPKHIYDFLKMAAISDHGLETILLRVFQSLLAYDPHERESERVEEFLKAMNPQRTESRERELINVAKSIESSEFEIQKSIQDFYTTDYRVRSYIAQRLCDQSSESASIALQAALCYHIGFGVRRNEAKVKELLDQSKRTMEAIDNMIAHSDIVYDIFETTTASRLSRMGISLGSSFAHIYLAQGRLDQAEKSLLQEKMDLKSTYGTNHTLFSIISDGLSGLFDLQGRWEEAEELEVQVMETSKMKLGEDHPNTLTSMANLASTYENQGRWEEAEKLEVQVMGTSRMKLGEDHPDTLTSIANLAMTYRNQGRWEEAEKLQVQVMETSKMKLGEDHPNTLTSMANLASIYGKQGRWEEAEELEVQVMETSKLKLGEDHPLTLTIMANLAMTYSDQGRWEEAEKLEVQVMETRKMKLGEDHPDTLTIMANLASTYKNQGRWDEAEKLEVQVMETRKMKLGEDHPDTLTIMANLATTYKNQGRWDEAEKLEVQVMETRKMKVSGNVNGSYGDMEVRVHA</sequence>
<dbReference type="SUPFAM" id="SSF56112">
    <property type="entry name" value="Protein kinase-like (PK-like)"/>
    <property type="match status" value="3"/>
</dbReference>
<dbReference type="Pfam" id="PF13374">
    <property type="entry name" value="TPR_10"/>
    <property type="match status" value="3"/>
</dbReference>
<evidence type="ECO:0000259" key="5">
    <source>
        <dbReference type="PROSITE" id="PS50011"/>
    </source>
</evidence>
<evidence type="ECO:0000313" key="7">
    <source>
        <dbReference type="Proteomes" id="UP000030663"/>
    </source>
</evidence>
<dbReference type="CDD" id="cd00180">
    <property type="entry name" value="PKc"/>
    <property type="match status" value="1"/>
</dbReference>
<evidence type="ECO:0000256" key="1">
    <source>
        <dbReference type="ARBA" id="ARBA00022741"/>
    </source>
</evidence>
<evidence type="ECO:0000256" key="2">
    <source>
        <dbReference type="ARBA" id="ARBA00022840"/>
    </source>
</evidence>